<feature type="transmembrane region" description="Helical" evidence="1">
    <location>
        <begin position="134"/>
        <end position="152"/>
    </location>
</feature>
<proteinExistence type="predicted"/>
<evidence type="ECO:0000256" key="1">
    <source>
        <dbReference type="SAM" id="Phobius"/>
    </source>
</evidence>
<dbReference type="EMBL" id="JASJQH010008236">
    <property type="protein sequence ID" value="KAK9694142.1"/>
    <property type="molecule type" value="Genomic_DNA"/>
</dbReference>
<keyword evidence="3" id="KW-1185">Reference proteome</keyword>
<organism evidence="2 3">
    <name type="scientific">Basidiobolus ranarum</name>
    <dbReference type="NCBI Taxonomy" id="34480"/>
    <lineage>
        <taxon>Eukaryota</taxon>
        <taxon>Fungi</taxon>
        <taxon>Fungi incertae sedis</taxon>
        <taxon>Zoopagomycota</taxon>
        <taxon>Entomophthoromycotina</taxon>
        <taxon>Basidiobolomycetes</taxon>
        <taxon>Basidiobolales</taxon>
        <taxon>Basidiobolaceae</taxon>
        <taxon>Basidiobolus</taxon>
    </lineage>
</organism>
<evidence type="ECO:0000313" key="2">
    <source>
        <dbReference type="EMBL" id="KAK9694142.1"/>
    </source>
</evidence>
<evidence type="ECO:0000313" key="3">
    <source>
        <dbReference type="Proteomes" id="UP001479436"/>
    </source>
</evidence>
<gene>
    <name evidence="2" type="ORF">K7432_013556</name>
</gene>
<keyword evidence="1" id="KW-0472">Membrane</keyword>
<sequence length="155" mass="17830">MQKETERLLPQYSANVGEYNTLPREGPPQTSSVCSYSDMLAEIQQEIDDLINLSSLVKSELQFLTPEQLNLLRKLEYQFNYIPGINQTVELSIVVIYQRICSLQEQKRTLQGQFAACTAKGELRLKYIKAFSDNYRLIVPIIGMIYFVFLIGHSQ</sequence>
<reference evidence="2 3" key="1">
    <citation type="submission" date="2023-04" db="EMBL/GenBank/DDBJ databases">
        <title>Genome of Basidiobolus ranarum AG-B5.</title>
        <authorList>
            <person name="Stajich J.E."/>
            <person name="Carter-House D."/>
            <person name="Gryganskyi A."/>
        </authorList>
    </citation>
    <scope>NUCLEOTIDE SEQUENCE [LARGE SCALE GENOMIC DNA]</scope>
    <source>
        <strain evidence="2 3">AG-B5</strain>
    </source>
</reference>
<accession>A0ABR2VQN2</accession>
<comment type="caution">
    <text evidence="2">The sequence shown here is derived from an EMBL/GenBank/DDBJ whole genome shotgun (WGS) entry which is preliminary data.</text>
</comment>
<dbReference type="Proteomes" id="UP001479436">
    <property type="component" value="Unassembled WGS sequence"/>
</dbReference>
<name>A0ABR2VQN2_9FUNG</name>
<keyword evidence="1" id="KW-0812">Transmembrane</keyword>
<keyword evidence="1" id="KW-1133">Transmembrane helix</keyword>
<protein>
    <submittedName>
        <fullName evidence="2">Uncharacterized protein</fullName>
    </submittedName>
</protein>